<proteinExistence type="predicted"/>
<sequence length="126" mass="14326">LTRSPTSREWPGGFWIDTEPIGVWIPARHARRIDFIDAPNINWPGATWFPEKPKWFEVTLLSVELDTPLVILPPILSEEIYLNTTTDETISITANARPKIEVTNESSPYAGLEPEETIETLHSLYP</sequence>
<organism evidence="1">
    <name type="scientific">Homalodisca liturata</name>
    <dbReference type="NCBI Taxonomy" id="320908"/>
    <lineage>
        <taxon>Eukaryota</taxon>
        <taxon>Metazoa</taxon>
        <taxon>Ecdysozoa</taxon>
        <taxon>Arthropoda</taxon>
        <taxon>Hexapoda</taxon>
        <taxon>Insecta</taxon>
        <taxon>Pterygota</taxon>
        <taxon>Neoptera</taxon>
        <taxon>Paraneoptera</taxon>
        <taxon>Hemiptera</taxon>
        <taxon>Auchenorrhyncha</taxon>
        <taxon>Membracoidea</taxon>
        <taxon>Cicadellidae</taxon>
        <taxon>Cicadellinae</taxon>
        <taxon>Proconiini</taxon>
        <taxon>Homalodisca</taxon>
    </lineage>
</organism>
<gene>
    <name evidence="1" type="ORF">g.5918</name>
</gene>
<evidence type="ECO:0000313" key="1">
    <source>
        <dbReference type="EMBL" id="JAS72927.1"/>
    </source>
</evidence>
<dbReference type="AlphaFoldDB" id="A0A1B6HDY4"/>
<name>A0A1B6HDY4_9HEMI</name>
<reference evidence="1" key="1">
    <citation type="submission" date="2015-11" db="EMBL/GenBank/DDBJ databases">
        <title>De novo transcriptome assembly of four potential Pierce s Disease insect vectors from Arizona vineyards.</title>
        <authorList>
            <person name="Tassone E.E."/>
        </authorList>
    </citation>
    <scope>NUCLEOTIDE SEQUENCE</scope>
</reference>
<protein>
    <submittedName>
        <fullName evidence="1">Uncharacterized protein</fullName>
    </submittedName>
</protein>
<accession>A0A1B6HDY4</accession>
<feature type="non-terminal residue" evidence="1">
    <location>
        <position position="1"/>
    </location>
</feature>
<dbReference type="EMBL" id="GECU01034779">
    <property type="protein sequence ID" value="JAS72927.1"/>
    <property type="molecule type" value="Transcribed_RNA"/>
</dbReference>